<evidence type="ECO:0000259" key="8">
    <source>
        <dbReference type="PROSITE" id="PS50235"/>
    </source>
</evidence>
<evidence type="ECO:0000313" key="10">
    <source>
        <dbReference type="Proteomes" id="UP000276133"/>
    </source>
</evidence>
<dbReference type="GO" id="GO:0004843">
    <property type="term" value="F:cysteine-type deubiquitinase activity"/>
    <property type="evidence" value="ECO:0007669"/>
    <property type="project" value="UniProtKB-EC"/>
</dbReference>
<comment type="caution">
    <text evidence="9">The sequence shown here is derived from an EMBL/GenBank/DDBJ whole genome shotgun (WGS) entry which is preliminary data.</text>
</comment>
<dbReference type="AlphaFoldDB" id="A0A3M7QBM8"/>
<keyword evidence="10" id="KW-1185">Reference proteome</keyword>
<comment type="catalytic activity">
    <reaction evidence="1">
        <text>Thiol-dependent hydrolysis of ester, thioester, amide, peptide and isopeptide bonds formed by the C-terminal Gly of ubiquitin (a 76-residue protein attached to proteins as an intracellular targeting signal).</text>
        <dbReference type="EC" id="3.4.19.12"/>
    </reaction>
</comment>
<dbReference type="CDD" id="cd20485">
    <property type="entry name" value="USP25_USP28_C-like"/>
    <property type="match status" value="1"/>
</dbReference>
<dbReference type="Pfam" id="PF00443">
    <property type="entry name" value="UCH"/>
    <property type="match status" value="1"/>
</dbReference>
<dbReference type="InterPro" id="IPR038765">
    <property type="entry name" value="Papain-like_cys_pep_sf"/>
</dbReference>
<keyword evidence="7" id="KW-0175">Coiled coil</keyword>
<reference evidence="9 10" key="1">
    <citation type="journal article" date="2018" name="Sci. Rep.">
        <title>Genomic signatures of local adaptation to the degree of environmental predictability in rotifers.</title>
        <authorList>
            <person name="Franch-Gras L."/>
            <person name="Hahn C."/>
            <person name="Garcia-Roger E.M."/>
            <person name="Carmona M.J."/>
            <person name="Serra M."/>
            <person name="Gomez A."/>
        </authorList>
    </citation>
    <scope>NUCLEOTIDE SEQUENCE [LARGE SCALE GENOMIC DNA]</scope>
    <source>
        <strain evidence="9">HYR1</strain>
    </source>
</reference>
<dbReference type="GO" id="GO:0043161">
    <property type="term" value="P:proteasome-mediated ubiquitin-dependent protein catabolic process"/>
    <property type="evidence" value="ECO:0007669"/>
    <property type="project" value="InterPro"/>
</dbReference>
<name>A0A3M7QBM8_BRAPC</name>
<dbReference type="SUPFAM" id="SSF54001">
    <property type="entry name" value="Cysteine proteinases"/>
    <property type="match status" value="1"/>
</dbReference>
<dbReference type="GO" id="GO:0070628">
    <property type="term" value="F:proteasome binding"/>
    <property type="evidence" value="ECO:0007669"/>
    <property type="project" value="TreeGrafter"/>
</dbReference>
<dbReference type="STRING" id="10195.A0A3M7QBM8"/>
<evidence type="ECO:0000256" key="3">
    <source>
        <dbReference type="ARBA" id="ARBA00022670"/>
    </source>
</evidence>
<dbReference type="InterPro" id="IPR018200">
    <property type="entry name" value="USP_CS"/>
</dbReference>
<evidence type="ECO:0000256" key="5">
    <source>
        <dbReference type="ARBA" id="ARBA00022801"/>
    </source>
</evidence>
<keyword evidence="3" id="KW-0645">Protease</keyword>
<keyword evidence="6" id="KW-0788">Thiol protease</keyword>
<dbReference type="PROSITE" id="PS00973">
    <property type="entry name" value="USP_2"/>
    <property type="match status" value="1"/>
</dbReference>
<dbReference type="EC" id="3.4.19.12" evidence="2"/>
<dbReference type="InterPro" id="IPR001394">
    <property type="entry name" value="Peptidase_C19_UCH"/>
</dbReference>
<feature type="coiled-coil region" evidence="7">
    <location>
        <begin position="61"/>
        <end position="88"/>
    </location>
</feature>
<dbReference type="PANTHER" id="PTHR43982">
    <property type="entry name" value="UBIQUITIN CARBOXYL-TERMINAL HYDROLASE"/>
    <property type="match status" value="1"/>
</dbReference>
<accession>A0A3M7QBM8</accession>
<protein>
    <recommendedName>
        <fullName evidence="2">ubiquitinyl hydrolase 1</fullName>
        <ecNumber evidence="2">3.4.19.12</ecNumber>
    </recommendedName>
</protein>
<dbReference type="PANTHER" id="PTHR43982:SF1">
    <property type="entry name" value="UBIQUITIN CARBOXYL-TERMINAL HYDROLASE 14"/>
    <property type="match status" value="1"/>
</dbReference>
<feature type="domain" description="USP" evidence="8">
    <location>
        <begin position="1"/>
        <end position="185"/>
    </location>
</feature>
<evidence type="ECO:0000256" key="6">
    <source>
        <dbReference type="ARBA" id="ARBA00022807"/>
    </source>
</evidence>
<dbReference type="InterPro" id="IPR028889">
    <property type="entry name" value="USP"/>
</dbReference>
<keyword evidence="5 9" id="KW-0378">Hydrolase</keyword>
<dbReference type="EMBL" id="REGN01006698">
    <property type="protein sequence ID" value="RNA08564.1"/>
    <property type="molecule type" value="Genomic_DNA"/>
</dbReference>
<evidence type="ECO:0000313" key="9">
    <source>
        <dbReference type="EMBL" id="RNA08564.1"/>
    </source>
</evidence>
<dbReference type="Proteomes" id="UP000276133">
    <property type="component" value="Unassembled WGS sequence"/>
</dbReference>
<dbReference type="OrthoDB" id="2420415at2759"/>
<evidence type="ECO:0000256" key="7">
    <source>
        <dbReference type="SAM" id="Coils"/>
    </source>
</evidence>
<keyword evidence="4" id="KW-0833">Ubl conjugation pathway</keyword>
<dbReference type="GO" id="GO:0016579">
    <property type="term" value="P:protein deubiquitination"/>
    <property type="evidence" value="ECO:0007669"/>
    <property type="project" value="InterPro"/>
</dbReference>
<evidence type="ECO:0000256" key="2">
    <source>
        <dbReference type="ARBA" id="ARBA00012759"/>
    </source>
</evidence>
<dbReference type="GO" id="GO:0061136">
    <property type="term" value="P:regulation of proteasomal protein catabolic process"/>
    <property type="evidence" value="ECO:0007669"/>
    <property type="project" value="TreeGrafter"/>
</dbReference>
<evidence type="ECO:0000256" key="4">
    <source>
        <dbReference type="ARBA" id="ARBA00022786"/>
    </source>
</evidence>
<dbReference type="Gene3D" id="3.90.70.10">
    <property type="entry name" value="Cysteine proteinases"/>
    <property type="match status" value="1"/>
</dbReference>
<gene>
    <name evidence="9" type="ORF">BpHYR1_003534</name>
</gene>
<organism evidence="9 10">
    <name type="scientific">Brachionus plicatilis</name>
    <name type="common">Marine rotifer</name>
    <name type="synonym">Brachionus muelleri</name>
    <dbReference type="NCBI Taxonomy" id="10195"/>
    <lineage>
        <taxon>Eukaryota</taxon>
        <taxon>Metazoa</taxon>
        <taxon>Spiralia</taxon>
        <taxon>Gnathifera</taxon>
        <taxon>Rotifera</taxon>
        <taxon>Eurotatoria</taxon>
        <taxon>Monogononta</taxon>
        <taxon>Pseudotrocha</taxon>
        <taxon>Ploima</taxon>
        <taxon>Brachionidae</taxon>
        <taxon>Brachionus</taxon>
    </lineage>
</organism>
<sequence>MALDEALNCVLNFVRTDYTHNEVFQQIKPVSSTAKVDVTNETILNEINTLKTVEECLANWIARTQDRLNELNEAIVKVTNKIDSAFDENYLKKYRYNLHSVCIHEGTSTSGHFWTYIWNPKLNKWFKYNDTEVCETTWEDVYANSIGGSNQNNFNQLNDLNDLSKTKTRSSDRIPSAYFLIYTRADDSTLYQETSELDSDIEEFLKNDRVMLDNKLNKLKYKRILEDLLEILNKTNDLMAQNKISNEQNNQTCLEHAKAFHDSTLDALMASYDKISVNTGPNDLTAADDALKFAIDHELKKYTQSKSDIEEKLPEIDFRMNHIVIYANANMISTELKQIALLDLFRMQIFQDSDVRLKILQTLAQIKYNEYILRPFKSPGQASPGSIPIMKHYENFLNDYRDYRSIIAAFINAVNFMESQRFEDAAQFFCVACEYNERIISTLSLKMKGMHHEFLLSNRRRCLKIWNQSTIRKFTFKNSRASDSSNFDQTGARLQQLNQQDLNSLIETMINKFLPCFFRLSNSTDEDKAMIEEIRQDWLNVLDSNLPGIQLFHDFMAKLFEEPVSSHYHSLNVNKSNLQNRYQDAVQLVKNT</sequence>
<proteinExistence type="predicted"/>
<evidence type="ECO:0000256" key="1">
    <source>
        <dbReference type="ARBA" id="ARBA00000707"/>
    </source>
</evidence>
<dbReference type="PROSITE" id="PS50235">
    <property type="entry name" value="USP_3"/>
    <property type="match status" value="1"/>
</dbReference>
<dbReference type="InterPro" id="IPR044635">
    <property type="entry name" value="UBP14-like"/>
</dbReference>